<dbReference type="Proteomes" id="UP000005867">
    <property type="component" value="Chromosome"/>
</dbReference>
<dbReference type="GO" id="GO:0016301">
    <property type="term" value="F:kinase activity"/>
    <property type="evidence" value="ECO:0007669"/>
    <property type="project" value="UniProtKB-UniRule"/>
</dbReference>
<dbReference type="RefSeq" id="WP_014288492.1">
    <property type="nucleotide sequence ID" value="NC_016645.1"/>
</dbReference>
<keyword evidence="1 2" id="KW-0418">Kinase</keyword>
<protein>
    <recommendedName>
        <fullName evidence="1">Pantoate kinase</fullName>
        <shortName evidence="1">PoK</shortName>
        <ecNumber evidence="1">2.7.1.169</ecNumber>
    </recommendedName>
</protein>
<dbReference type="AlphaFoldDB" id="G7VCX5"/>
<dbReference type="BioCyc" id="PSP1104324:GJSN-1207-MONOMER"/>
<keyword evidence="1" id="KW-0173">Coenzyme A biosynthesis</keyword>
<comment type="catalytic activity">
    <reaction evidence="1">
        <text>(R)-pantoate + ATP = (R)-4-phosphopantoate + ADP + H(+)</text>
        <dbReference type="Rhea" id="RHEA:28246"/>
        <dbReference type="ChEBI" id="CHEBI:15378"/>
        <dbReference type="ChEBI" id="CHEBI:15980"/>
        <dbReference type="ChEBI" id="CHEBI:30616"/>
        <dbReference type="ChEBI" id="CHEBI:61294"/>
        <dbReference type="ChEBI" id="CHEBI:456216"/>
        <dbReference type="EC" id="2.7.1.169"/>
    </reaction>
</comment>
<evidence type="ECO:0000256" key="1">
    <source>
        <dbReference type="HAMAP-Rule" id="MF_02223"/>
    </source>
</evidence>
<name>G7VCX5_9CREN</name>
<dbReference type="HOGENOM" id="CLU_081191_1_0_2"/>
<gene>
    <name evidence="2" type="ORF">P186_1235</name>
</gene>
<comment type="similarity">
    <text evidence="1">Belongs to the GHMP kinase family. PoK subfamily.</text>
</comment>
<dbReference type="eggNOG" id="arCOG04263">
    <property type="taxonomic scope" value="Archaea"/>
</dbReference>
<dbReference type="KEGG" id="pyr:P186_1235"/>
<proteinExistence type="inferred from homology"/>
<keyword evidence="3" id="KW-1185">Reference proteome</keyword>
<comment type="function">
    <text evidence="1">Phosphorylates (R)-pantoate to form (R)-4-phosphopantoate in the CoA biosynthesis pathway.</text>
</comment>
<keyword evidence="1" id="KW-0067">ATP-binding</keyword>
<comment type="pathway">
    <text evidence="1">Cofactor biosynthesis; coenzyme A biosynthesis.</text>
</comment>
<accession>G7VCX5</accession>
<dbReference type="PANTHER" id="PTHR42282:SF1">
    <property type="entry name" value="PANTOATE KINASE"/>
    <property type="match status" value="1"/>
</dbReference>
<dbReference type="GO" id="GO:0005524">
    <property type="term" value="F:ATP binding"/>
    <property type="evidence" value="ECO:0007669"/>
    <property type="project" value="UniProtKB-KW"/>
</dbReference>
<reference evidence="2 3" key="1">
    <citation type="journal article" date="2012" name="J. Bacteriol.">
        <title>Complete genome sequence of strain 1860, a crenarchaeon of the genus pyrobaculum able to grow with various electron acceptors.</title>
        <authorList>
            <person name="Mardanov A.V."/>
            <person name="Gumerov V.M."/>
            <person name="Slobodkina G.B."/>
            <person name="Beletsky A.V."/>
            <person name="Bonch-Osmolovskaya E.A."/>
            <person name="Ravin N.V."/>
            <person name="Skryabin K.G."/>
        </authorList>
    </citation>
    <scope>NUCLEOTIDE SEQUENCE [LARGE SCALE GENOMIC DNA]</scope>
    <source>
        <strain evidence="2 3">1860</strain>
    </source>
</reference>
<dbReference type="PIRSF" id="PIRSF016896">
    <property type="entry name" value="GHMP_arc_MJ0969"/>
    <property type="match status" value="1"/>
</dbReference>
<dbReference type="GO" id="GO:0015937">
    <property type="term" value="P:coenzyme A biosynthetic process"/>
    <property type="evidence" value="ECO:0007669"/>
    <property type="project" value="UniProtKB-UniRule"/>
</dbReference>
<dbReference type="EMBL" id="CP003098">
    <property type="protein sequence ID" value="AET32664.1"/>
    <property type="molecule type" value="Genomic_DNA"/>
</dbReference>
<evidence type="ECO:0000313" key="3">
    <source>
        <dbReference type="Proteomes" id="UP000005867"/>
    </source>
</evidence>
<dbReference type="HAMAP" id="MF_02223">
    <property type="entry name" value="Pantoate_kinase"/>
    <property type="match status" value="1"/>
</dbReference>
<dbReference type="STRING" id="1104324.P186_1235"/>
<sequence>MSRRLFIPHHVTGFWVPVYTDNPITTGSLGVGVLVGGAVASYVPGGVWYNDTPLEGGLGVRISSQFPLGYGYAASAVVSIAKAVGELGLSREAFAKAHVEEVSRRTGLGDVLAIYTGGCLVVRVRPGAPGVGEAYSLPCPAVYVVTLDLARVDTGVVLQTRHEALVKAGGEAYRAFMKNPSFQTFLHLAAEFSRRVGFLDERLEALERHRGVLGLFVKKGVAAVFVEREWALDVARIAERLGRVHLEPLRELRVAWI</sequence>
<dbReference type="PANTHER" id="PTHR42282">
    <property type="entry name" value="PANTOATE KINASE-RELATED"/>
    <property type="match status" value="1"/>
</dbReference>
<dbReference type="OrthoDB" id="85822at2157"/>
<organism evidence="2 3">
    <name type="scientific">Pyrobaculum ferrireducens</name>
    <dbReference type="NCBI Taxonomy" id="1104324"/>
    <lineage>
        <taxon>Archaea</taxon>
        <taxon>Thermoproteota</taxon>
        <taxon>Thermoprotei</taxon>
        <taxon>Thermoproteales</taxon>
        <taxon>Thermoproteaceae</taxon>
        <taxon>Pyrobaculum</taxon>
    </lineage>
</organism>
<keyword evidence="1" id="KW-0808">Transferase</keyword>
<keyword evidence="1" id="KW-0547">Nucleotide-binding</keyword>
<dbReference type="EC" id="2.7.1.169" evidence="1"/>
<evidence type="ECO:0000313" key="2">
    <source>
        <dbReference type="EMBL" id="AET32664.1"/>
    </source>
</evidence>
<dbReference type="UniPathway" id="UPA00241"/>
<dbReference type="GeneID" id="11595490"/>
<dbReference type="InterPro" id="IPR012043">
    <property type="entry name" value="PoK"/>
</dbReference>